<organism evidence="2 3">
    <name type="scientific">Senna tora</name>
    <dbReference type="NCBI Taxonomy" id="362788"/>
    <lineage>
        <taxon>Eukaryota</taxon>
        <taxon>Viridiplantae</taxon>
        <taxon>Streptophyta</taxon>
        <taxon>Embryophyta</taxon>
        <taxon>Tracheophyta</taxon>
        <taxon>Spermatophyta</taxon>
        <taxon>Magnoliopsida</taxon>
        <taxon>eudicotyledons</taxon>
        <taxon>Gunneridae</taxon>
        <taxon>Pentapetalae</taxon>
        <taxon>rosids</taxon>
        <taxon>fabids</taxon>
        <taxon>Fabales</taxon>
        <taxon>Fabaceae</taxon>
        <taxon>Caesalpinioideae</taxon>
        <taxon>Cassia clade</taxon>
        <taxon>Senna</taxon>
    </lineage>
</organism>
<feature type="domain" description="F-box/LRR-repeat protein 15-like leucin rich repeat" evidence="1">
    <location>
        <begin position="66"/>
        <end position="173"/>
    </location>
</feature>
<dbReference type="SMART" id="SM00367">
    <property type="entry name" value="LRR_CC"/>
    <property type="match status" value="6"/>
</dbReference>
<protein>
    <submittedName>
        <fullName evidence="2">F-box/LRR-repeat protein 12</fullName>
    </submittedName>
</protein>
<dbReference type="GO" id="GO:0019005">
    <property type="term" value="C:SCF ubiquitin ligase complex"/>
    <property type="evidence" value="ECO:0007669"/>
    <property type="project" value="TreeGrafter"/>
</dbReference>
<dbReference type="PANTHER" id="PTHR13318">
    <property type="entry name" value="PARTNER OF PAIRED, ISOFORM B-RELATED"/>
    <property type="match status" value="1"/>
</dbReference>
<dbReference type="Pfam" id="PF25372">
    <property type="entry name" value="DUF7885"/>
    <property type="match status" value="1"/>
</dbReference>
<dbReference type="InterPro" id="IPR057207">
    <property type="entry name" value="FBXL15_LRR"/>
</dbReference>
<dbReference type="Gene3D" id="3.80.10.10">
    <property type="entry name" value="Ribonuclease Inhibitor"/>
    <property type="match status" value="3"/>
</dbReference>
<gene>
    <name evidence="2" type="ORF">G2W53_035749</name>
</gene>
<keyword evidence="3" id="KW-1185">Reference proteome</keyword>
<comment type="caution">
    <text evidence="2">The sequence shown here is derived from an EMBL/GenBank/DDBJ whole genome shotgun (WGS) entry which is preliminary data.</text>
</comment>
<name>A0A834SSS4_9FABA</name>
<evidence type="ECO:0000259" key="1">
    <source>
        <dbReference type="Pfam" id="PF25372"/>
    </source>
</evidence>
<sequence>MSPAHVSYRSVVEEVNKDWFFVDCSRAGIRQLNLTPAAGLAITHCGSCGYPLNLTSSNRITSDIEITDSGLTQLQSYGSNLRNLHLDCCSNVTDYGLSLIASGCPLLMVISLYRCLSITDTGLETLANACLSLKHVNLSYCSQISDEGLQALTQRCRQLQAVKISHCEGITGVGFKGCSETLAYVEADSCKLKPEGVMGIVSGGGIQYLNVSCLSWSPSGDPLAGIGFASNLKILNFRMCRAVCDASIIAIAEGCPLIQEWNLALCHEIKISGWQAIGLNCQNLERLHVNRCRNLCDLGLQSIRNGCKSLSILYMNGCLRLSSTAIELFKCYRADVSIKEVEIMCIDPNLENRLNI</sequence>
<dbReference type="EMBL" id="JAAIUW010000011">
    <property type="protein sequence ID" value="KAF7809006.1"/>
    <property type="molecule type" value="Genomic_DNA"/>
</dbReference>
<evidence type="ECO:0000313" key="3">
    <source>
        <dbReference type="Proteomes" id="UP000634136"/>
    </source>
</evidence>
<dbReference type="AlphaFoldDB" id="A0A834SSS4"/>
<dbReference type="OrthoDB" id="550575at2759"/>
<dbReference type="Proteomes" id="UP000634136">
    <property type="component" value="Unassembled WGS sequence"/>
</dbReference>
<reference evidence="2" key="1">
    <citation type="submission" date="2020-09" db="EMBL/GenBank/DDBJ databases">
        <title>Genome-Enabled Discovery of Anthraquinone Biosynthesis in Senna tora.</title>
        <authorList>
            <person name="Kang S.-H."/>
            <person name="Pandey R.P."/>
            <person name="Lee C.-M."/>
            <person name="Sim J.-S."/>
            <person name="Jeong J.-T."/>
            <person name="Choi B.-S."/>
            <person name="Jung M."/>
            <person name="Ginzburg D."/>
            <person name="Zhao K."/>
            <person name="Won S.Y."/>
            <person name="Oh T.-J."/>
            <person name="Yu Y."/>
            <person name="Kim N.-H."/>
            <person name="Lee O.R."/>
            <person name="Lee T.-H."/>
            <person name="Bashyal P."/>
            <person name="Kim T.-S."/>
            <person name="Lee W.-H."/>
            <person name="Kawkins C."/>
            <person name="Kim C.-K."/>
            <person name="Kim J.S."/>
            <person name="Ahn B.O."/>
            <person name="Rhee S.Y."/>
            <person name="Sohng J.K."/>
        </authorList>
    </citation>
    <scope>NUCLEOTIDE SEQUENCE</scope>
    <source>
        <tissue evidence="2">Leaf</tissue>
    </source>
</reference>
<proteinExistence type="predicted"/>
<evidence type="ECO:0000313" key="2">
    <source>
        <dbReference type="EMBL" id="KAF7809006.1"/>
    </source>
</evidence>
<dbReference type="InterPro" id="IPR006553">
    <property type="entry name" value="Leu-rich_rpt_Cys-con_subtyp"/>
</dbReference>
<dbReference type="SUPFAM" id="SSF52047">
    <property type="entry name" value="RNI-like"/>
    <property type="match status" value="1"/>
</dbReference>
<dbReference type="InterPro" id="IPR032675">
    <property type="entry name" value="LRR_dom_sf"/>
</dbReference>
<dbReference type="GO" id="GO:0031146">
    <property type="term" value="P:SCF-dependent proteasomal ubiquitin-dependent protein catabolic process"/>
    <property type="evidence" value="ECO:0007669"/>
    <property type="project" value="TreeGrafter"/>
</dbReference>
<accession>A0A834SSS4</accession>